<protein>
    <recommendedName>
        <fullName evidence="6">MHD1 domain-containing protein</fullName>
    </recommendedName>
</protein>
<feature type="compositionally biased region" description="Polar residues" evidence="1">
    <location>
        <begin position="1"/>
        <end position="11"/>
    </location>
</feature>
<reference evidence="4 5" key="1">
    <citation type="submission" date="2017-09" db="EMBL/GenBank/DDBJ databases">
        <authorList>
            <consortium name="International Durum Wheat Genome Sequencing Consortium (IDWGSC)"/>
            <person name="Milanesi L."/>
        </authorList>
    </citation>
    <scope>NUCLEOTIDE SEQUENCE [LARGE SCALE GENOMIC DNA]</scope>
    <source>
        <strain evidence="5">cv. Svevo</strain>
    </source>
</reference>
<dbReference type="Proteomes" id="UP000324705">
    <property type="component" value="Chromosome 2A"/>
</dbReference>
<evidence type="ECO:0000313" key="5">
    <source>
        <dbReference type="Proteomes" id="UP000324705"/>
    </source>
</evidence>
<evidence type="ECO:0008006" key="6">
    <source>
        <dbReference type="Google" id="ProtNLM"/>
    </source>
</evidence>
<accession>A0A9R1P1X1</accession>
<dbReference type="PANTHER" id="PTHR31280:SF3">
    <property type="entry name" value="DNA TOPOISOMERASE 4 SUBUNIT B (DUF810)"/>
    <property type="match status" value="1"/>
</dbReference>
<evidence type="ECO:0000256" key="1">
    <source>
        <dbReference type="SAM" id="MobiDB-lite"/>
    </source>
</evidence>
<proteinExistence type="predicted"/>
<dbReference type="PROSITE" id="PS51258">
    <property type="entry name" value="MHD1"/>
    <property type="match status" value="1"/>
</dbReference>
<dbReference type="InterPro" id="IPR057984">
    <property type="entry name" value="PATROL1_C"/>
</dbReference>
<dbReference type="EMBL" id="LT934113">
    <property type="protein sequence ID" value="VAH35087.1"/>
    <property type="molecule type" value="Genomic_DNA"/>
</dbReference>
<sequence length="1108" mass="125837">MTSSPSGNSYFLLSRPEGSGSPPKKVAPDIGPEPPAEENSSRARKHSDSFKVAVNIQGASYVLKDLSLANTSPRQAKEMDLLSLGLPRLNAELSDDDLRETAYEVLLASLFVSGKMYFAEEKREKKPKFLKGLRSKTEGSNSVPQMENYYTHHLDLIRVQMEASKVHMLPNSCGLPSFHVCILEKDCVYNGKEDRQESLVVSLYSMDACSNYYSQFFSPVSHKPHQLFNLSLQVALGLNTELRLYLHHKLFQDWVVSVPDGRIEVLTIIERYNTRLSTASKKFGLKGETYHWTQSYHFNSRLYEKLLSSVFDILEDGQLVEEADEILETMKLTWPILGITQKLHDALYAWVLFQKAMREPPRKTHEFAQTREILLLKQTDLQIQKLQLHNNVREAELYMDSFVCSVEGFGSNGALNLVDSALLKINMWCRRQLKNYHLYFSQANCSIFESMLNLVLLSAANLNDDDEESMLIGTPPGSSAESTLIHILVVRSIQVAYKHALIAADGQSKAEFKHPLILLASELKLLVEKECSAFSPVLHKYYPEAGRVALTVFHLLYGQQLELFLEGTDHSENLKEILGASSSFELCIAQKLYSMYGEAAGSSLSNFLKPYMWLHAQHENVLEWTKRTIEIEDWEPLSVHRKLATSMVEVFRIVEETIDQFFNSSLPLDIVHLRSLLIGITSSLQVYLLHMENQQVSRATLLPVAPVLTRYAESVNPFARRKPIEPAVREEKYIRDQLDTIEEGIKQSWVDVQSAVGLLDYLSYMASEGATSKSSPSDESIDELFTIFDDVRRTAVNITDTILNFIGSESELGIPSYLHVQSVLDQVCDLIVDVLRDRVVLRVFQACMEGFIWVLLDGGPSRAFLETDVNLMKDDLAILKDLFIAEGQGLPSDVIEKEAKLAQQILDLYVLKADIIIDLLMKASEHMSHHLEPAAARRRNVHDIHTLLRVLCHKKDNGASTFLKIQYHLPRSSDYDDVPVKDAPSKVPIFSDMLNRGASFNCQAEPNVPSFYLLLPSHAALNYLCPFHGLWSYYAQTFVPASRDEEEAKKLQLVFVNDELSFLPEIIMIQLKEMKIFPRKEEKHHRVSVLKIHVKFLFFLSAISMWKS</sequence>
<organism evidence="4 5">
    <name type="scientific">Triticum turgidum subsp. durum</name>
    <name type="common">Durum wheat</name>
    <name type="synonym">Triticum durum</name>
    <dbReference type="NCBI Taxonomy" id="4567"/>
    <lineage>
        <taxon>Eukaryota</taxon>
        <taxon>Viridiplantae</taxon>
        <taxon>Streptophyta</taxon>
        <taxon>Embryophyta</taxon>
        <taxon>Tracheophyta</taxon>
        <taxon>Spermatophyta</taxon>
        <taxon>Magnoliopsida</taxon>
        <taxon>Liliopsida</taxon>
        <taxon>Poales</taxon>
        <taxon>Poaceae</taxon>
        <taxon>BOP clade</taxon>
        <taxon>Pooideae</taxon>
        <taxon>Triticodae</taxon>
        <taxon>Triticeae</taxon>
        <taxon>Triticinae</taxon>
        <taxon>Triticum</taxon>
    </lineage>
</organism>
<evidence type="ECO:0000259" key="2">
    <source>
        <dbReference type="PROSITE" id="PS51258"/>
    </source>
</evidence>
<feature type="domain" description="MHD2" evidence="3">
    <location>
        <begin position="810"/>
        <end position="920"/>
    </location>
</feature>
<dbReference type="InterPro" id="IPR014770">
    <property type="entry name" value="Munc13_1"/>
</dbReference>
<dbReference type="AlphaFoldDB" id="A0A9R1P1X1"/>
<evidence type="ECO:0000313" key="4">
    <source>
        <dbReference type="EMBL" id="VAH35087.1"/>
    </source>
</evidence>
<dbReference type="Gramene" id="TRITD2Av1G236680.6">
    <property type="protein sequence ID" value="TRITD2Av1G236680.6"/>
    <property type="gene ID" value="TRITD2Av1G236680"/>
</dbReference>
<feature type="region of interest" description="Disordered" evidence="1">
    <location>
        <begin position="1"/>
        <end position="48"/>
    </location>
</feature>
<dbReference type="InterPro" id="IPR008528">
    <property type="entry name" value="unc-13_homologue"/>
</dbReference>
<dbReference type="InterPro" id="IPR014772">
    <property type="entry name" value="Munc13_dom-2"/>
</dbReference>
<name>A0A9R1P1X1_TRITD</name>
<dbReference type="PROSITE" id="PS51259">
    <property type="entry name" value="MHD2"/>
    <property type="match status" value="1"/>
</dbReference>
<feature type="domain" description="MHD1" evidence="2">
    <location>
        <begin position="568"/>
        <end position="699"/>
    </location>
</feature>
<dbReference type="Pfam" id="PF25761">
    <property type="entry name" value="TPR_PATROL1"/>
    <property type="match status" value="2"/>
</dbReference>
<evidence type="ECO:0000259" key="3">
    <source>
        <dbReference type="PROSITE" id="PS51259"/>
    </source>
</evidence>
<gene>
    <name evidence="4" type="ORF">TRITD_2Av1G236680</name>
</gene>
<keyword evidence="5" id="KW-1185">Reference proteome</keyword>
<dbReference type="PANTHER" id="PTHR31280">
    <property type="entry name" value="PROTEIN UNC-13 HOMOLOG"/>
    <property type="match status" value="1"/>
</dbReference>